<organism evidence="1 2">
    <name type="scientific">Novosphingobium indicum</name>
    <dbReference type="NCBI Taxonomy" id="462949"/>
    <lineage>
        <taxon>Bacteria</taxon>
        <taxon>Pseudomonadati</taxon>
        <taxon>Pseudomonadota</taxon>
        <taxon>Alphaproteobacteria</taxon>
        <taxon>Sphingomonadales</taxon>
        <taxon>Sphingomonadaceae</taxon>
        <taxon>Novosphingobium</taxon>
    </lineage>
</organism>
<name>A0ABQ2J853_9SPHN</name>
<evidence type="ECO:0000313" key="1">
    <source>
        <dbReference type="EMBL" id="GGN40353.1"/>
    </source>
</evidence>
<keyword evidence="2" id="KW-1185">Reference proteome</keyword>
<evidence type="ECO:0000313" key="2">
    <source>
        <dbReference type="Proteomes" id="UP000605099"/>
    </source>
</evidence>
<reference evidence="2" key="1">
    <citation type="journal article" date="2019" name="Int. J. Syst. Evol. Microbiol.">
        <title>The Global Catalogue of Microorganisms (GCM) 10K type strain sequencing project: providing services to taxonomists for standard genome sequencing and annotation.</title>
        <authorList>
            <consortium name="The Broad Institute Genomics Platform"/>
            <consortium name="The Broad Institute Genome Sequencing Center for Infectious Disease"/>
            <person name="Wu L."/>
            <person name="Ma J."/>
        </authorList>
    </citation>
    <scope>NUCLEOTIDE SEQUENCE [LARGE SCALE GENOMIC DNA]</scope>
    <source>
        <strain evidence="2">CGMCC 1.6784</strain>
    </source>
</reference>
<dbReference type="EMBL" id="BMLK01000001">
    <property type="protein sequence ID" value="GGN40353.1"/>
    <property type="molecule type" value="Genomic_DNA"/>
</dbReference>
<dbReference type="Proteomes" id="UP000605099">
    <property type="component" value="Unassembled WGS sequence"/>
</dbReference>
<proteinExistence type="predicted"/>
<accession>A0ABQ2J853</accession>
<protein>
    <submittedName>
        <fullName evidence="1">Uncharacterized protein</fullName>
    </submittedName>
</protein>
<sequence>MDVGHAAVLRILDGNDGPLGTPFLHGIQRILKGKTRQRQTVGVIFERRTVRVAAGRTLQRDGAGAICGSGLTHAGDEFQSGSRIRMHDGSALKRPRRYPQWLLHSARADTRARAIRMR</sequence>
<comment type="caution">
    <text evidence="1">The sequence shown here is derived from an EMBL/GenBank/DDBJ whole genome shotgun (WGS) entry which is preliminary data.</text>
</comment>
<gene>
    <name evidence="1" type="ORF">GCM10011349_01170</name>
</gene>